<dbReference type="AlphaFoldDB" id="A0AAP0DHI5"/>
<feature type="transmembrane region" description="Helical" evidence="1">
    <location>
        <begin position="161"/>
        <end position="181"/>
    </location>
</feature>
<evidence type="ECO:0000313" key="3">
    <source>
        <dbReference type="Proteomes" id="UP001408789"/>
    </source>
</evidence>
<keyword evidence="1" id="KW-0472">Membrane</keyword>
<comment type="caution">
    <text evidence="2">The sequence shown here is derived from an EMBL/GenBank/DDBJ whole genome shotgun (WGS) entry which is preliminary data.</text>
</comment>
<keyword evidence="1" id="KW-0812">Transmembrane</keyword>
<name>A0AAP0DHI5_9ASTR</name>
<evidence type="ECO:0000256" key="1">
    <source>
        <dbReference type="SAM" id="Phobius"/>
    </source>
</evidence>
<organism evidence="2 3">
    <name type="scientific">Deinandra increscens subsp. villosa</name>
    <dbReference type="NCBI Taxonomy" id="3103831"/>
    <lineage>
        <taxon>Eukaryota</taxon>
        <taxon>Viridiplantae</taxon>
        <taxon>Streptophyta</taxon>
        <taxon>Embryophyta</taxon>
        <taxon>Tracheophyta</taxon>
        <taxon>Spermatophyta</taxon>
        <taxon>Magnoliopsida</taxon>
        <taxon>eudicotyledons</taxon>
        <taxon>Gunneridae</taxon>
        <taxon>Pentapetalae</taxon>
        <taxon>asterids</taxon>
        <taxon>campanulids</taxon>
        <taxon>Asterales</taxon>
        <taxon>Asteraceae</taxon>
        <taxon>Asteroideae</taxon>
        <taxon>Heliantheae alliance</taxon>
        <taxon>Madieae</taxon>
        <taxon>Madiinae</taxon>
        <taxon>Deinandra</taxon>
    </lineage>
</organism>
<dbReference type="PANTHER" id="PTHR34064:SF5">
    <property type="entry name" value="PROTEIN, PUTATIVE-RELATED"/>
    <property type="match status" value="1"/>
</dbReference>
<dbReference type="EMBL" id="JBCNJP010000007">
    <property type="protein sequence ID" value="KAK9075049.1"/>
    <property type="molecule type" value="Genomic_DNA"/>
</dbReference>
<reference evidence="2 3" key="1">
    <citation type="submission" date="2024-04" db="EMBL/GenBank/DDBJ databases">
        <title>The reference genome of an endangered Asteraceae, Deinandra increscens subsp. villosa, native to the Central Coast of California.</title>
        <authorList>
            <person name="Guilliams M."/>
            <person name="Hasenstab-Lehman K."/>
            <person name="Meyer R."/>
            <person name="Mcevoy S."/>
        </authorList>
    </citation>
    <scope>NUCLEOTIDE SEQUENCE [LARGE SCALE GENOMIC DNA]</scope>
    <source>
        <tissue evidence="2">Leaf</tissue>
    </source>
</reference>
<accession>A0AAP0DHI5</accession>
<keyword evidence="1" id="KW-1133">Transmembrane helix</keyword>
<proteinExistence type="predicted"/>
<keyword evidence="3" id="KW-1185">Reference proteome</keyword>
<dbReference type="Proteomes" id="UP001408789">
    <property type="component" value="Unassembled WGS sequence"/>
</dbReference>
<sequence length="194" mass="21660">MAVNSTPQSCDSFSAVDLPDEDNIVPHCEPSVALPNSMEVYVPLASQLLMVDQTKSQTYIMKMMESAEDCSKCSEKYVDIEKGKSGTTGINEETVGNLKNEEVQMKSLQKQISFDMGGKYLQFLINHSLILPKFSTRGEKVAEAPRMRKYKRTTSFNSRKVALMFSVLSSLGTIILIYLTLRVRQMSAASIHSE</sequence>
<gene>
    <name evidence="2" type="ORF">SSX86_003368</name>
</gene>
<dbReference type="PANTHER" id="PTHR34064">
    <property type="entry name" value="OS04G0672300 PROTEIN"/>
    <property type="match status" value="1"/>
</dbReference>
<evidence type="ECO:0008006" key="4">
    <source>
        <dbReference type="Google" id="ProtNLM"/>
    </source>
</evidence>
<evidence type="ECO:0000313" key="2">
    <source>
        <dbReference type="EMBL" id="KAK9075049.1"/>
    </source>
</evidence>
<protein>
    <recommendedName>
        <fullName evidence="4">Transmembrane protein</fullName>
    </recommendedName>
</protein>